<evidence type="ECO:0000256" key="8">
    <source>
        <dbReference type="ARBA" id="ARBA00023239"/>
    </source>
</evidence>
<dbReference type="Gene3D" id="3.20.20.70">
    <property type="entry name" value="Aldolase class I"/>
    <property type="match status" value="1"/>
</dbReference>
<evidence type="ECO:0000256" key="4">
    <source>
        <dbReference type="ARBA" id="ARBA00012809"/>
    </source>
</evidence>
<evidence type="ECO:0000256" key="2">
    <source>
        <dbReference type="ARBA" id="ARBA00009667"/>
    </source>
</evidence>
<dbReference type="PANTHER" id="PTHR21235:SF2">
    <property type="entry name" value="IMIDAZOLE GLYCEROL PHOSPHATE SYNTHASE HISHF"/>
    <property type="match status" value="1"/>
</dbReference>
<keyword evidence="7 14" id="KW-0368">Histidine biosynthesis</keyword>
<dbReference type="InterPro" id="IPR050064">
    <property type="entry name" value="IGPS_HisA/HisF"/>
</dbReference>
<evidence type="ECO:0000256" key="10">
    <source>
        <dbReference type="ARBA" id="ARBA00030264"/>
    </source>
</evidence>
<protein>
    <recommendedName>
        <fullName evidence="5">Imidazole glycerol phosphate synthase subunit HisF</fullName>
        <ecNumber evidence="4">4.3.2.10</ecNumber>
    </recommendedName>
    <alternativeName>
        <fullName evidence="10">IGP synthase cyclase subunit</fullName>
    </alternativeName>
    <alternativeName>
        <fullName evidence="11">IGP synthase subunit HisF</fullName>
    </alternativeName>
    <alternativeName>
        <fullName evidence="12">ImGP synthase subunit HisF</fullName>
    </alternativeName>
</protein>
<evidence type="ECO:0000256" key="1">
    <source>
        <dbReference type="ARBA" id="ARBA00005091"/>
    </source>
</evidence>
<keyword evidence="8 15" id="KW-0456">Lyase</keyword>
<keyword evidence="16" id="KW-1185">Reference proteome</keyword>
<dbReference type="EMBL" id="CVTD020000026">
    <property type="protein sequence ID" value="CRZ35536.1"/>
    <property type="molecule type" value="Genomic_DNA"/>
</dbReference>
<dbReference type="Pfam" id="PF00977">
    <property type="entry name" value="His_biosynth"/>
    <property type="match status" value="1"/>
</dbReference>
<comment type="similarity">
    <text evidence="2 14">Belongs to the HisA/HisF family.</text>
</comment>
<dbReference type="GO" id="GO:0016829">
    <property type="term" value="F:lyase activity"/>
    <property type="evidence" value="ECO:0007669"/>
    <property type="project" value="UniProtKB-KW"/>
</dbReference>
<dbReference type="OrthoDB" id="9781903at2"/>
<evidence type="ECO:0000256" key="3">
    <source>
        <dbReference type="ARBA" id="ARBA00011152"/>
    </source>
</evidence>
<dbReference type="InterPro" id="IPR013785">
    <property type="entry name" value="Aldolase_TIM"/>
</dbReference>
<dbReference type="SUPFAM" id="SSF51366">
    <property type="entry name" value="Ribulose-phoshate binding barrel"/>
    <property type="match status" value="1"/>
</dbReference>
<dbReference type="UniPathway" id="UPA00031">
    <property type="reaction ID" value="UER00010"/>
</dbReference>
<dbReference type="PANTHER" id="PTHR21235">
    <property type="entry name" value="IMIDAZOLE GLYCEROL PHOSPHATE SYNTHASE SUBUNIT HISF/H IGP SYNTHASE SUBUNIT HISF/H"/>
    <property type="match status" value="1"/>
</dbReference>
<evidence type="ECO:0000256" key="11">
    <source>
        <dbReference type="ARBA" id="ARBA00031409"/>
    </source>
</evidence>
<dbReference type="GO" id="GO:0000105">
    <property type="term" value="P:L-histidine biosynthetic process"/>
    <property type="evidence" value="ECO:0007669"/>
    <property type="project" value="UniProtKB-UniPathway"/>
</dbReference>
<keyword evidence="6 14" id="KW-0028">Amino-acid biosynthesis</keyword>
<evidence type="ECO:0000256" key="7">
    <source>
        <dbReference type="ARBA" id="ARBA00023102"/>
    </source>
</evidence>
<reference evidence="15 16" key="1">
    <citation type="submission" date="2015-06" db="EMBL/GenBank/DDBJ databases">
        <authorList>
            <person name="Wibberg Daniel"/>
        </authorList>
    </citation>
    <scope>NUCLEOTIDE SEQUENCE [LARGE SCALE GENOMIC DNA]</scope>
    <source>
        <strain evidence="15 16">T3/55T</strain>
    </source>
</reference>
<sequence length="264" mass="28970">MITKRLIACFDIIGDRVTKAVKFQDNIDVGPAEDLASVMYDEQIDELIFYDITASAEKRRINIEVVKKVAARIFIPFTVGGGIKNLEDMHEALKAGAEKISIDSMAVRNPAIIKEGALAFGSQCIVLSTQVKRTQKSLKIPSGYEVYIDGARLATGMDAIEWIKRGQDLGAGEICINSIDNDGTLSGYDIELMQMAGEAVSVPLIASGGAGKPEHLKELFSKTAAQAAIISSMLYSPRMERNYKVAEIKEYLMKENIHVRPIRV</sequence>
<dbReference type="GO" id="GO:0000107">
    <property type="term" value="F:imidazoleglycerol-phosphate synthase activity"/>
    <property type="evidence" value="ECO:0007669"/>
    <property type="project" value="InterPro"/>
</dbReference>
<dbReference type="InterPro" id="IPR011060">
    <property type="entry name" value="RibuloseP-bd_barrel"/>
</dbReference>
<evidence type="ECO:0000256" key="6">
    <source>
        <dbReference type="ARBA" id="ARBA00022605"/>
    </source>
</evidence>
<evidence type="ECO:0000256" key="5">
    <source>
        <dbReference type="ARBA" id="ARBA00016318"/>
    </source>
</evidence>
<organism evidence="15 16">
    <name type="scientific">Herbinix hemicellulosilytica</name>
    <dbReference type="NCBI Taxonomy" id="1564487"/>
    <lineage>
        <taxon>Bacteria</taxon>
        <taxon>Bacillati</taxon>
        <taxon>Bacillota</taxon>
        <taxon>Clostridia</taxon>
        <taxon>Lachnospirales</taxon>
        <taxon>Lachnospiraceae</taxon>
        <taxon>Herbinix</taxon>
    </lineage>
</organism>
<dbReference type="InterPro" id="IPR004651">
    <property type="entry name" value="HisF"/>
</dbReference>
<evidence type="ECO:0000256" key="14">
    <source>
        <dbReference type="RuleBase" id="RU003657"/>
    </source>
</evidence>
<dbReference type="EC" id="4.3.2.10" evidence="4"/>
<evidence type="ECO:0000256" key="12">
    <source>
        <dbReference type="ARBA" id="ARBA00032401"/>
    </source>
</evidence>
<evidence type="ECO:0000313" key="16">
    <source>
        <dbReference type="Proteomes" id="UP000236497"/>
    </source>
</evidence>
<gene>
    <name evidence="15" type="primary">hisF3</name>
    <name evidence="15" type="ORF">HHT355_2348</name>
</gene>
<dbReference type="InterPro" id="IPR006062">
    <property type="entry name" value="His_biosynth"/>
</dbReference>
<dbReference type="AlphaFoldDB" id="A0A0H5SLB1"/>
<evidence type="ECO:0000256" key="9">
    <source>
        <dbReference type="ARBA" id="ARBA00025475"/>
    </source>
</evidence>
<comment type="pathway">
    <text evidence="1">Amino-acid biosynthesis; L-histidine biosynthesis; L-histidine from 5-phospho-alpha-D-ribose 1-diphosphate: step 5/9.</text>
</comment>
<accession>A0A0H5SLB1</accession>
<dbReference type="Proteomes" id="UP000236497">
    <property type="component" value="Unassembled WGS sequence"/>
</dbReference>
<name>A0A0H5SLB1_HERHM</name>
<comment type="catalytic activity">
    <reaction evidence="13">
        <text>5-[(5-phospho-1-deoxy-D-ribulos-1-ylimino)methylamino]-1-(5-phospho-beta-D-ribosyl)imidazole-4-carboxamide + L-glutamine = D-erythro-1-(imidazol-4-yl)glycerol 3-phosphate + 5-amino-1-(5-phospho-beta-D-ribosyl)imidazole-4-carboxamide + L-glutamate + H(+)</text>
        <dbReference type="Rhea" id="RHEA:24793"/>
        <dbReference type="ChEBI" id="CHEBI:15378"/>
        <dbReference type="ChEBI" id="CHEBI:29985"/>
        <dbReference type="ChEBI" id="CHEBI:58278"/>
        <dbReference type="ChEBI" id="CHEBI:58359"/>
        <dbReference type="ChEBI" id="CHEBI:58475"/>
        <dbReference type="ChEBI" id="CHEBI:58525"/>
        <dbReference type="EC" id="4.3.2.10"/>
    </reaction>
</comment>
<comment type="function">
    <text evidence="9">IGPS catalyzes the conversion of PRFAR and glutamine to IGP, AICAR and glutamate. The HisF subunit catalyzes the cyclization activity that produces IGP and AICAR from PRFAR using the ammonia provided by the HisH subunit.</text>
</comment>
<comment type="subunit">
    <text evidence="3">Heterodimer of HisH and HisF.</text>
</comment>
<dbReference type="CDD" id="cd04731">
    <property type="entry name" value="HisF"/>
    <property type="match status" value="1"/>
</dbReference>
<evidence type="ECO:0000313" key="15">
    <source>
        <dbReference type="EMBL" id="CRZ35536.1"/>
    </source>
</evidence>
<dbReference type="RefSeq" id="WP_103203615.1">
    <property type="nucleotide sequence ID" value="NZ_CVTD020000026.1"/>
</dbReference>
<proteinExistence type="inferred from homology"/>
<evidence type="ECO:0000256" key="13">
    <source>
        <dbReference type="ARBA" id="ARBA00047838"/>
    </source>
</evidence>